<protein>
    <recommendedName>
        <fullName evidence="3">DUF6468 domain-containing protein</fullName>
    </recommendedName>
</protein>
<organism evidence="4 5">
    <name type="scientific">Sphingobium boeckii</name>
    <dbReference type="NCBI Taxonomy" id="1082345"/>
    <lineage>
        <taxon>Bacteria</taxon>
        <taxon>Pseudomonadati</taxon>
        <taxon>Pseudomonadota</taxon>
        <taxon>Alphaproteobacteria</taxon>
        <taxon>Sphingomonadales</taxon>
        <taxon>Sphingomonadaceae</taxon>
        <taxon>Sphingobium</taxon>
    </lineage>
</organism>
<dbReference type="AlphaFoldDB" id="A0A7W9AGQ1"/>
<keyword evidence="2" id="KW-0812">Transmembrane</keyword>
<dbReference type="EMBL" id="JACIJC010000002">
    <property type="protein sequence ID" value="MBB5685258.1"/>
    <property type="molecule type" value="Genomic_DNA"/>
</dbReference>
<feature type="region of interest" description="Disordered" evidence="1">
    <location>
        <begin position="101"/>
        <end position="143"/>
    </location>
</feature>
<name>A0A7W9AGQ1_9SPHN</name>
<dbReference type="InterPro" id="IPR045531">
    <property type="entry name" value="DUF6468"/>
</dbReference>
<evidence type="ECO:0000313" key="4">
    <source>
        <dbReference type="EMBL" id="MBB5685258.1"/>
    </source>
</evidence>
<sequence>MIFATLTNLVLIILCVAVLIQSARLLYSFRMIKSGDLAETVKSLDRATAQARAVLGELKDILSVDGAANARTIASGASLREELSVMVGIGNAVAERIMDAAGAASPQRDEKAVTRKPVPRAPAHKRRARAADATNGLAVGTVQ</sequence>
<dbReference type="Pfam" id="PF20072">
    <property type="entry name" value="DUF6468"/>
    <property type="match status" value="1"/>
</dbReference>
<feature type="domain" description="DUF6468" evidence="3">
    <location>
        <begin position="36"/>
        <end position="104"/>
    </location>
</feature>
<evidence type="ECO:0000259" key="3">
    <source>
        <dbReference type="Pfam" id="PF20072"/>
    </source>
</evidence>
<evidence type="ECO:0000256" key="1">
    <source>
        <dbReference type="SAM" id="MobiDB-lite"/>
    </source>
</evidence>
<dbReference type="Proteomes" id="UP000549617">
    <property type="component" value="Unassembled WGS sequence"/>
</dbReference>
<gene>
    <name evidence="4" type="ORF">FHS49_001266</name>
</gene>
<evidence type="ECO:0000256" key="2">
    <source>
        <dbReference type="SAM" id="Phobius"/>
    </source>
</evidence>
<accession>A0A7W9AGQ1</accession>
<keyword evidence="2" id="KW-0472">Membrane</keyword>
<dbReference type="RefSeq" id="WP_221240408.1">
    <property type="nucleotide sequence ID" value="NZ_JACIJC010000002.1"/>
</dbReference>
<keyword evidence="5" id="KW-1185">Reference proteome</keyword>
<evidence type="ECO:0000313" key="5">
    <source>
        <dbReference type="Proteomes" id="UP000549617"/>
    </source>
</evidence>
<proteinExistence type="predicted"/>
<feature type="transmembrane region" description="Helical" evidence="2">
    <location>
        <begin position="6"/>
        <end position="27"/>
    </location>
</feature>
<comment type="caution">
    <text evidence="4">The sequence shown here is derived from an EMBL/GenBank/DDBJ whole genome shotgun (WGS) entry which is preliminary data.</text>
</comment>
<reference evidence="4 5" key="1">
    <citation type="submission" date="2020-08" db="EMBL/GenBank/DDBJ databases">
        <title>Genomic Encyclopedia of Type Strains, Phase IV (KMG-IV): sequencing the most valuable type-strain genomes for metagenomic binning, comparative biology and taxonomic classification.</title>
        <authorList>
            <person name="Goeker M."/>
        </authorList>
    </citation>
    <scope>NUCLEOTIDE SEQUENCE [LARGE SCALE GENOMIC DNA]</scope>
    <source>
        <strain evidence="4 5">DSM 25079</strain>
    </source>
</reference>
<keyword evidence="2" id="KW-1133">Transmembrane helix</keyword>